<name>A0A1U7NIM9_9FIRM</name>
<comment type="caution">
    <text evidence="4">The sequence shown here is derived from an EMBL/GenBank/DDBJ whole genome shotgun (WGS) entry which is preliminary data.</text>
</comment>
<keyword evidence="2" id="KW-0472">Membrane</keyword>
<evidence type="ECO:0000259" key="3">
    <source>
        <dbReference type="Pfam" id="PF03109"/>
    </source>
</evidence>
<feature type="transmembrane region" description="Helical" evidence="2">
    <location>
        <begin position="484"/>
        <end position="504"/>
    </location>
</feature>
<reference evidence="4 5" key="1">
    <citation type="submission" date="2016-11" db="EMBL/GenBank/DDBJ databases">
        <title>Description of two novel members of the family Erysipelotrichaceae: Ileibacterium lipovorans gen. nov., sp. nov. and Dubosiella newyorkensis, gen. nov., sp. nov.</title>
        <authorList>
            <person name="Cox L.M."/>
            <person name="Sohn J."/>
            <person name="Tyrrell K.L."/>
            <person name="Citron D.M."/>
            <person name="Lawson P.A."/>
            <person name="Patel N.B."/>
            <person name="Iizumi T."/>
            <person name="Perez-Perez G.I."/>
            <person name="Goldstein E.J."/>
            <person name="Blaser M.J."/>
        </authorList>
    </citation>
    <scope>NUCLEOTIDE SEQUENCE [LARGE SCALE GENOMIC DNA]</scope>
    <source>
        <strain evidence="4 5">NYU-BL-A3</strain>
    </source>
</reference>
<dbReference type="PANTHER" id="PTHR10566:SF113">
    <property type="entry name" value="PROTEIN ACTIVITY OF BC1 COMPLEX KINASE 7, CHLOROPLASTIC"/>
    <property type="match status" value="1"/>
</dbReference>
<organism evidence="4 5">
    <name type="scientific">Ileibacterium valens</name>
    <dbReference type="NCBI Taxonomy" id="1862668"/>
    <lineage>
        <taxon>Bacteria</taxon>
        <taxon>Bacillati</taxon>
        <taxon>Bacillota</taxon>
        <taxon>Erysipelotrichia</taxon>
        <taxon>Erysipelotrichales</taxon>
        <taxon>Erysipelotrichaceae</taxon>
        <taxon>Ileibacterium</taxon>
    </lineage>
</organism>
<dbReference type="SUPFAM" id="SSF56112">
    <property type="entry name" value="Protein kinase-like (PK-like)"/>
    <property type="match status" value="1"/>
</dbReference>
<evidence type="ECO:0000256" key="2">
    <source>
        <dbReference type="SAM" id="Phobius"/>
    </source>
</evidence>
<dbReference type="PANTHER" id="PTHR10566">
    <property type="entry name" value="CHAPERONE-ACTIVITY OF BC1 COMPLEX CABC1 -RELATED"/>
    <property type="match status" value="1"/>
</dbReference>
<comment type="similarity">
    <text evidence="1">Belongs to the protein kinase superfamily. ADCK protein kinase family.</text>
</comment>
<dbReference type="CDD" id="cd05121">
    <property type="entry name" value="ABC1_ADCK3-like"/>
    <property type="match status" value="1"/>
</dbReference>
<feature type="domain" description="ABC1 atypical kinase-like" evidence="3">
    <location>
        <begin position="54"/>
        <end position="296"/>
    </location>
</feature>
<dbReference type="Proteomes" id="UP000186341">
    <property type="component" value="Unassembled WGS sequence"/>
</dbReference>
<dbReference type="Pfam" id="PF03109">
    <property type="entry name" value="ABC1"/>
    <property type="match status" value="1"/>
</dbReference>
<accession>A0A1U7NIM9</accession>
<dbReference type="InterPro" id="IPR004147">
    <property type="entry name" value="ABC1_dom"/>
</dbReference>
<dbReference type="AlphaFoldDB" id="A0A1U7NIM9"/>
<sequence length="516" mass="58719">MVEVLRKYHAFKGMTPVKLRMILEDLGPTYVKLGQIMSSRSDILDPVYCKELEKLRSNAEPMDEETVREIIKQTYGKEPEELFLEFDMKAIGAASMAQVHKAKTKDGSDVVVKIQRPNIYAQMEVDVDILKKASGLVDLNKTISSIVNLNDVLDEFWNTAKQEMDFRHEAMNAEKFASNYKGIRFIMCPKIYDEFTRKHVLVMQNIEGVQIDDYEALNQLGYSREEIAMKLADNYIDQVADKGYFHADPHSGNIRIWDGKICWLDFGMMGSITPGEASLINQALNAIVSGDHVRLTDAVLAIGIHTREVDYVAFSNQLEDFMQRYLSSSLDDIDVTQVVNDMIKICHTNGIMLPRNITMLLRSLVTIEGTMKDLDPEVNILTIVKKRSQVITGEQVEKQFRDLLVRWSRSANQAADIPMEVADLLRMMRKGQFRMNLKLTDADTMMPDVNKMVDRIVVCVLIAALLMGSSVICTTNLKPTFLDIPLLGFAGFFLSFCLSVWLFIKMLFRGRKNSIF</sequence>
<keyword evidence="2" id="KW-1133">Transmembrane helix</keyword>
<dbReference type="EMBL" id="MPJW01000056">
    <property type="protein sequence ID" value="OLU42468.1"/>
    <property type="molecule type" value="Genomic_DNA"/>
</dbReference>
<protein>
    <recommendedName>
        <fullName evidence="3">ABC1 atypical kinase-like domain-containing protein</fullName>
    </recommendedName>
</protein>
<evidence type="ECO:0000313" key="4">
    <source>
        <dbReference type="EMBL" id="OLU42468.1"/>
    </source>
</evidence>
<dbReference type="InterPro" id="IPR050154">
    <property type="entry name" value="UbiB_kinase"/>
</dbReference>
<proteinExistence type="inferred from homology"/>
<gene>
    <name evidence="4" type="ORF">BO222_01545</name>
</gene>
<evidence type="ECO:0000256" key="1">
    <source>
        <dbReference type="ARBA" id="ARBA00009670"/>
    </source>
</evidence>
<keyword evidence="2" id="KW-0812">Transmembrane</keyword>
<keyword evidence="5" id="KW-1185">Reference proteome</keyword>
<dbReference type="InterPro" id="IPR011009">
    <property type="entry name" value="Kinase-like_dom_sf"/>
</dbReference>
<feature type="transmembrane region" description="Helical" evidence="2">
    <location>
        <begin position="452"/>
        <end position="472"/>
    </location>
</feature>
<evidence type="ECO:0000313" key="5">
    <source>
        <dbReference type="Proteomes" id="UP000186341"/>
    </source>
</evidence>